<keyword evidence="3" id="KW-1185">Reference proteome</keyword>
<proteinExistence type="predicted"/>
<dbReference type="KEGG" id="sbro:GQF42_16485"/>
<dbReference type="InterPro" id="IPR011044">
    <property type="entry name" value="Quino_amine_DH_bsu"/>
</dbReference>
<evidence type="ECO:0000313" key="2">
    <source>
        <dbReference type="EMBL" id="QHA04675.1"/>
    </source>
</evidence>
<gene>
    <name evidence="2" type="ORF">GQF42_16485</name>
</gene>
<reference evidence="2 3" key="1">
    <citation type="submission" date="2019-12" db="EMBL/GenBank/DDBJ databases">
        <title>Streptomyces sp. strain T44 isolated from rhizosphere soil of Broussonetia papyrifera.</title>
        <authorList>
            <person name="Mo P."/>
        </authorList>
    </citation>
    <scope>NUCLEOTIDE SEQUENCE [LARGE SCALE GENOMIC DNA]</scope>
    <source>
        <strain evidence="2 3">T44</strain>
    </source>
</reference>
<dbReference type="Proteomes" id="UP000436138">
    <property type="component" value="Chromosome"/>
</dbReference>
<dbReference type="SUPFAM" id="SSF50969">
    <property type="entry name" value="YVTN repeat-like/Quinoprotein amine dehydrogenase"/>
    <property type="match status" value="1"/>
</dbReference>
<dbReference type="AlphaFoldDB" id="A0A6I6N6U4"/>
<dbReference type="RefSeq" id="WP_158920589.1">
    <property type="nucleotide sequence ID" value="NZ_CP047020.1"/>
</dbReference>
<evidence type="ECO:0000256" key="1">
    <source>
        <dbReference type="SAM" id="MobiDB-lite"/>
    </source>
</evidence>
<dbReference type="EMBL" id="CP047020">
    <property type="protein sequence ID" value="QHA04675.1"/>
    <property type="molecule type" value="Genomic_DNA"/>
</dbReference>
<feature type="region of interest" description="Disordered" evidence="1">
    <location>
        <begin position="1"/>
        <end position="28"/>
    </location>
</feature>
<organism evidence="2 3">
    <name type="scientific">Streptomyces broussonetiae</name>
    <dbReference type="NCBI Taxonomy" id="2686304"/>
    <lineage>
        <taxon>Bacteria</taxon>
        <taxon>Bacillati</taxon>
        <taxon>Actinomycetota</taxon>
        <taxon>Actinomycetes</taxon>
        <taxon>Kitasatosporales</taxon>
        <taxon>Streptomycetaceae</taxon>
        <taxon>Streptomyces</taxon>
    </lineage>
</organism>
<protein>
    <submittedName>
        <fullName evidence="2">Uncharacterized protein</fullName>
    </submittedName>
</protein>
<evidence type="ECO:0000313" key="3">
    <source>
        <dbReference type="Proteomes" id="UP000436138"/>
    </source>
</evidence>
<sequence length="102" mass="10939">MPIPADAGRSSDEAVSPDGRDIRLGMPTNGRTTAVVDAATYRVEAVLKTGPRTNHPNFVTVGGVDHAYQTVGALNETLMYWRSKTGAPPTLVKTVHNLAPRR</sequence>
<accession>A0A6I6N6U4</accession>
<name>A0A6I6N6U4_9ACTN</name>